<protein>
    <submittedName>
        <fullName evidence="7">1-aminocyclopropane-1-carboxylate deaminase</fullName>
    </submittedName>
</protein>
<dbReference type="PANTHER" id="PTHR43780">
    <property type="entry name" value="1-AMINOCYCLOPROPANE-1-CARBOXYLATE DEAMINASE-RELATED"/>
    <property type="match status" value="1"/>
</dbReference>
<keyword evidence="3 5" id="KW-0663">Pyridoxal phosphate</keyword>
<comment type="caution">
    <text evidence="7">The sequence shown here is derived from an EMBL/GenBank/DDBJ whole genome shotgun (WGS) entry which is preliminary data.</text>
</comment>
<evidence type="ECO:0000256" key="1">
    <source>
        <dbReference type="ARBA" id="ARBA00001933"/>
    </source>
</evidence>
<dbReference type="InterPro" id="IPR001926">
    <property type="entry name" value="TrpB-like_PALP"/>
</dbReference>
<comment type="cofactor">
    <cofactor evidence="1">
        <name>pyridoxal 5'-phosphate</name>
        <dbReference type="ChEBI" id="CHEBI:597326"/>
    </cofactor>
</comment>
<dbReference type="SUPFAM" id="SSF53686">
    <property type="entry name" value="Tryptophan synthase beta subunit-like PLP-dependent enzymes"/>
    <property type="match status" value="1"/>
</dbReference>
<evidence type="ECO:0000256" key="3">
    <source>
        <dbReference type="ARBA" id="ARBA00022898"/>
    </source>
</evidence>
<dbReference type="AlphaFoldDB" id="A0A0B8SZ67"/>
<accession>A0A0B8SZ67</accession>
<keyword evidence="8" id="KW-1185">Reference proteome</keyword>
<evidence type="ECO:0000256" key="2">
    <source>
        <dbReference type="ARBA" id="ARBA00008639"/>
    </source>
</evidence>
<dbReference type="PANTHER" id="PTHR43780:SF2">
    <property type="entry name" value="1-AMINOCYCLOPROPANE-1-CARBOXYLATE DEAMINASE-RELATED"/>
    <property type="match status" value="1"/>
</dbReference>
<dbReference type="OrthoDB" id="9801249at2"/>
<evidence type="ECO:0000313" key="8">
    <source>
        <dbReference type="Proteomes" id="UP000031802"/>
    </source>
</evidence>
<feature type="modified residue" description="N6-(pyridoxal phosphate)lysine" evidence="5">
    <location>
        <position position="41"/>
    </location>
</feature>
<dbReference type="eggNOG" id="COG2515">
    <property type="taxonomic scope" value="Bacteria"/>
</dbReference>
<evidence type="ECO:0000259" key="6">
    <source>
        <dbReference type="Pfam" id="PF00291"/>
    </source>
</evidence>
<dbReference type="Proteomes" id="UP000031802">
    <property type="component" value="Unassembled WGS sequence"/>
</dbReference>
<evidence type="ECO:0000256" key="4">
    <source>
        <dbReference type="PIRSR" id="PIRSR006278-1"/>
    </source>
</evidence>
<dbReference type="InterPro" id="IPR036052">
    <property type="entry name" value="TrpB-like_PALP_sf"/>
</dbReference>
<proteinExistence type="inferred from homology"/>
<name>A0A0B8SZ67_9SPHI</name>
<dbReference type="GO" id="GO:0019148">
    <property type="term" value="F:D-cysteine desulfhydrase activity"/>
    <property type="evidence" value="ECO:0007669"/>
    <property type="project" value="TreeGrafter"/>
</dbReference>
<evidence type="ECO:0000313" key="7">
    <source>
        <dbReference type="EMBL" id="KGE12957.1"/>
    </source>
</evidence>
<sequence length="295" mass="33004">MLRFDVHSPVEEIRLPLYTEKNVRVFVKRDDLIHPYISGNKWRKLKYTLNQAIQQDRTLLVTFGGAWSNHLLATACAGAKFGFKTFAFVRGEEVDNPVLKLCKLFGMQLKFTDRQRYKEKETLFEEYFAKDSNAYFIDEGGYGPHGMMGCSEVIDELNEYYEHIFCACGTGTTAAGLLHGINKNRLTSIVHAVPVLKGGSFIGEEIAKLLPNGQENLQLHTAYHCGGYAKTTPSLISFVKDFTQQTGVLLEPTYTGKLVFALHDLLAKDQIPSGSKILILHTGGLTGLLGMLDRF</sequence>
<reference evidence="7 8" key="2">
    <citation type="journal article" date="2015" name="PLoS ONE">
        <title>Whole-Genome Optical Mapping and Finished Genome Sequence of Sphingobacterium deserti sp. nov., a New Species Isolated from the Western Desert of China.</title>
        <authorList>
            <person name="Teng C."/>
            <person name="Zhou Z."/>
            <person name="Molnar I."/>
            <person name="Li X."/>
            <person name="Tang R."/>
            <person name="Chen M."/>
            <person name="Wang L."/>
            <person name="Su S."/>
            <person name="Zhang W."/>
            <person name="Lin M."/>
        </authorList>
    </citation>
    <scope>NUCLEOTIDE SEQUENCE [LARGE SCALE GENOMIC DNA]</scope>
    <source>
        <strain evidence="8">ACCC05744</strain>
    </source>
</reference>
<evidence type="ECO:0000256" key="5">
    <source>
        <dbReference type="PIRSR" id="PIRSR006278-2"/>
    </source>
</evidence>
<dbReference type="Pfam" id="PF00291">
    <property type="entry name" value="PALP"/>
    <property type="match status" value="1"/>
</dbReference>
<reference evidence="8" key="1">
    <citation type="submission" date="2014-04" db="EMBL/GenBank/DDBJ databases">
        <title>Whole-Genome optical mapping and complete genome sequence of Sphingobacterium deserti sp. nov., a new spaces isolated from desert in the west of China.</title>
        <authorList>
            <person name="Teng C."/>
            <person name="Zhou Z."/>
            <person name="Li X."/>
            <person name="Chen M."/>
            <person name="Lin M."/>
            <person name="Wang L."/>
            <person name="Su S."/>
            <person name="Zhang C."/>
            <person name="Zhang W."/>
        </authorList>
    </citation>
    <scope>NUCLEOTIDE SEQUENCE [LARGE SCALE GENOMIC DNA]</scope>
    <source>
        <strain evidence="8">ACCC05744</strain>
    </source>
</reference>
<dbReference type="InterPro" id="IPR027278">
    <property type="entry name" value="ACCD_DCysDesulf"/>
</dbReference>
<feature type="active site" description="Nucleophile" evidence="4">
    <location>
        <position position="68"/>
    </location>
</feature>
<dbReference type="PIRSF" id="PIRSF006278">
    <property type="entry name" value="ACCD_DCysDesulf"/>
    <property type="match status" value="1"/>
</dbReference>
<dbReference type="PATRIC" id="fig|1229276.3.peg.3284"/>
<gene>
    <name evidence="7" type="ORF">DI53_3174</name>
</gene>
<dbReference type="STRING" id="1229276.DI53_3174"/>
<dbReference type="RefSeq" id="WP_037501767.1">
    <property type="nucleotide sequence ID" value="NZ_JJMU01000061.1"/>
</dbReference>
<dbReference type="Gene3D" id="3.40.50.1100">
    <property type="match status" value="2"/>
</dbReference>
<feature type="domain" description="Tryptophan synthase beta chain-like PALP" evidence="6">
    <location>
        <begin position="18"/>
        <end position="283"/>
    </location>
</feature>
<organism evidence="7 8">
    <name type="scientific">Sphingobacterium deserti</name>
    <dbReference type="NCBI Taxonomy" id="1229276"/>
    <lineage>
        <taxon>Bacteria</taxon>
        <taxon>Pseudomonadati</taxon>
        <taxon>Bacteroidota</taxon>
        <taxon>Sphingobacteriia</taxon>
        <taxon>Sphingobacteriales</taxon>
        <taxon>Sphingobacteriaceae</taxon>
        <taxon>Sphingobacterium</taxon>
    </lineage>
</organism>
<comment type="similarity">
    <text evidence="2">Belongs to the ACC deaminase/D-cysteine desulfhydrase family.</text>
</comment>
<dbReference type="EMBL" id="JJMU01000061">
    <property type="protein sequence ID" value="KGE12957.1"/>
    <property type="molecule type" value="Genomic_DNA"/>
</dbReference>